<accession>A0AAE4YCG5</accession>
<dbReference type="InterPro" id="IPR023370">
    <property type="entry name" value="TrmO-like_N"/>
</dbReference>
<keyword evidence="5" id="KW-1185">Reference proteome</keyword>
<dbReference type="Proteomes" id="UP001193501">
    <property type="component" value="Unassembled WGS sequence"/>
</dbReference>
<dbReference type="Pfam" id="PF01980">
    <property type="entry name" value="TrmO_N"/>
    <property type="match status" value="1"/>
</dbReference>
<comment type="similarity">
    <text evidence="2">Belongs to the tRNA methyltransferase O family.</text>
</comment>
<proteinExistence type="inferred from homology"/>
<evidence type="ECO:0000313" key="4">
    <source>
        <dbReference type="EMBL" id="NBZ89484.1"/>
    </source>
</evidence>
<dbReference type="SUPFAM" id="SSF118196">
    <property type="entry name" value="YaeB-like"/>
    <property type="match status" value="1"/>
</dbReference>
<comment type="caution">
    <text evidence="4">The sequence shown here is derived from an EMBL/GenBank/DDBJ whole genome shotgun (WGS) entry which is preliminary data.</text>
</comment>
<dbReference type="RefSeq" id="WP_168776286.1">
    <property type="nucleotide sequence ID" value="NZ_JAABNR010000024.1"/>
</dbReference>
<evidence type="ECO:0000313" key="5">
    <source>
        <dbReference type="Proteomes" id="UP001193501"/>
    </source>
</evidence>
<organism evidence="4 5">
    <name type="scientific">Stagnihabitans tardus</name>
    <dbReference type="NCBI Taxonomy" id="2699202"/>
    <lineage>
        <taxon>Bacteria</taxon>
        <taxon>Pseudomonadati</taxon>
        <taxon>Pseudomonadota</taxon>
        <taxon>Alphaproteobacteria</taxon>
        <taxon>Rhodobacterales</taxon>
        <taxon>Paracoccaceae</taxon>
        <taxon>Stagnihabitans</taxon>
    </lineage>
</organism>
<dbReference type="Gene3D" id="2.40.30.70">
    <property type="entry name" value="YaeB-like"/>
    <property type="match status" value="1"/>
</dbReference>
<dbReference type="PANTHER" id="PTHR12818">
    <property type="entry name" value="TRNA (ADENINE(37)-N6)-METHYLTRANSFERASE"/>
    <property type="match status" value="1"/>
</dbReference>
<dbReference type="CDD" id="cd09281">
    <property type="entry name" value="UPF0066"/>
    <property type="match status" value="1"/>
</dbReference>
<evidence type="ECO:0000259" key="3">
    <source>
        <dbReference type="PROSITE" id="PS51668"/>
    </source>
</evidence>
<gene>
    <name evidence="4" type="ORF">GV832_17995</name>
</gene>
<dbReference type="InterPro" id="IPR040372">
    <property type="entry name" value="YaeB-like"/>
</dbReference>
<dbReference type="PROSITE" id="PS51668">
    <property type="entry name" value="TSAA_2"/>
    <property type="match status" value="1"/>
</dbReference>
<feature type="domain" description="TsaA-like" evidence="3">
    <location>
        <begin position="22"/>
        <end position="156"/>
    </location>
</feature>
<dbReference type="PANTHER" id="PTHR12818:SF0">
    <property type="entry name" value="TRNA (ADENINE(37)-N6)-METHYLTRANSFERASE"/>
    <property type="match status" value="1"/>
</dbReference>
<dbReference type="EMBL" id="JAABNR010000024">
    <property type="protein sequence ID" value="NBZ89484.1"/>
    <property type="molecule type" value="Genomic_DNA"/>
</dbReference>
<protein>
    <submittedName>
        <fullName evidence="4">tRNA (N6-threonylcarbamoyladenosine(37)-N6)-methyltransferase TrmO</fullName>
    </submittedName>
</protein>
<evidence type="ECO:0000256" key="2">
    <source>
        <dbReference type="ARBA" id="ARBA00033753"/>
    </source>
</evidence>
<reference evidence="4" key="1">
    <citation type="submission" date="2020-01" db="EMBL/GenBank/DDBJ databases">
        <authorList>
            <person name="Chen W.-M."/>
        </authorList>
    </citation>
    <scope>NUCLEOTIDE SEQUENCE</scope>
    <source>
        <strain evidence="4">CYK-10</strain>
    </source>
</reference>
<dbReference type="InterPro" id="IPR036414">
    <property type="entry name" value="YaeB_N_sf"/>
</dbReference>
<sequence length="156" mass="16998">MTDETRPGEMRLDVDLPQGAALLPIGRLRSPWAPGDAPKNLREARERGGTFAVEVDAPFRPGLLGLEVGQTIILLYWMDRARRDLIVQSPGHKPAPTGTFALRSPVRPNPVALAVVRILTLEPEAGRLTIDALDAFDGTPLLDIKPWLASVDIPPE</sequence>
<dbReference type="AlphaFoldDB" id="A0AAE4YCG5"/>
<name>A0AAE4YCG5_9RHOB</name>
<dbReference type="InterPro" id="IPR036413">
    <property type="entry name" value="YaeB-like_sf"/>
</dbReference>
<evidence type="ECO:0000256" key="1">
    <source>
        <dbReference type="ARBA" id="ARBA00022691"/>
    </source>
</evidence>
<keyword evidence="1" id="KW-0949">S-adenosyl-L-methionine</keyword>